<reference evidence="3" key="1">
    <citation type="journal article" date="2002" name="DNA Res.">
        <title>Complete genomic sequence of nitrogen-fixing symbiotic bacterium Bradyrhizobium japonicum USDA110.</title>
        <authorList>
            <person name="Kaneko T."/>
            <person name="Nakamura Y."/>
            <person name="Sato S."/>
            <person name="Minamisawa K."/>
            <person name="Uchiumi T."/>
            <person name="Sasamoto S."/>
            <person name="Watanabe A."/>
            <person name="Idesawa K."/>
            <person name="Iriguchi M."/>
            <person name="Kawashima K."/>
            <person name="Kohara M."/>
            <person name="Matsumoto M."/>
            <person name="Shimpo S."/>
            <person name="Tsuruoka H."/>
            <person name="Wada T."/>
            <person name="Yamada M."/>
            <person name="Tabata S."/>
        </authorList>
    </citation>
    <scope>NUCLEOTIDE SEQUENCE [LARGE SCALE GENOMIC DNA]</scope>
    <source>
        <strain evidence="3">JCM 10833 / BCRC 13528 / IAM 13628 / NBRC 14792 / USDA 110</strain>
    </source>
</reference>
<dbReference type="Gene3D" id="3.30.470.30">
    <property type="entry name" value="DNA ligase/mRNA capping enzyme"/>
    <property type="match status" value="1"/>
</dbReference>
<dbReference type="GO" id="GO:0003910">
    <property type="term" value="F:DNA ligase (ATP) activity"/>
    <property type="evidence" value="ECO:0007669"/>
    <property type="project" value="InterPro"/>
</dbReference>
<dbReference type="Proteomes" id="UP000002526">
    <property type="component" value="Chromosome"/>
</dbReference>
<dbReference type="PhylomeDB" id="Q89KB4"/>
<dbReference type="EMBL" id="BA000040">
    <property type="protein sequence ID" value="BAC50258.1"/>
    <property type="molecule type" value="Genomic_DNA"/>
</dbReference>
<proteinExistence type="predicted"/>
<dbReference type="Pfam" id="PF01068">
    <property type="entry name" value="DNA_ligase_A_M"/>
    <property type="match status" value="1"/>
</dbReference>
<dbReference type="GO" id="GO:0006281">
    <property type="term" value="P:DNA repair"/>
    <property type="evidence" value="ECO:0007669"/>
    <property type="project" value="InterPro"/>
</dbReference>
<dbReference type="InterPro" id="IPR012310">
    <property type="entry name" value="DNA_ligase_ATP-dep_cent"/>
</dbReference>
<dbReference type="KEGG" id="bja:blr4993"/>
<dbReference type="GO" id="GO:0006310">
    <property type="term" value="P:DNA recombination"/>
    <property type="evidence" value="ECO:0007669"/>
    <property type="project" value="InterPro"/>
</dbReference>
<dbReference type="OrthoDB" id="9802472at2"/>
<feature type="domain" description="ATP-dependent DNA ligase family profile" evidence="1">
    <location>
        <begin position="27"/>
        <end position="136"/>
    </location>
</feature>
<gene>
    <name evidence="2" type="ordered locus">blr4993</name>
</gene>
<dbReference type="HOGENOM" id="CLU_1657431_0_0_5"/>
<dbReference type="eggNOG" id="COG1793">
    <property type="taxonomic scope" value="Bacteria"/>
</dbReference>
<dbReference type="PATRIC" id="fig|224911.5.peg.5081"/>
<evidence type="ECO:0000259" key="1">
    <source>
        <dbReference type="Pfam" id="PF01068"/>
    </source>
</evidence>
<evidence type="ECO:0000313" key="2">
    <source>
        <dbReference type="EMBL" id="BAC50258.1"/>
    </source>
</evidence>
<dbReference type="EnsemblBacteria" id="BAC50258">
    <property type="protein sequence ID" value="BAC50258"/>
    <property type="gene ID" value="BAC50258"/>
</dbReference>
<evidence type="ECO:0000313" key="3">
    <source>
        <dbReference type="Proteomes" id="UP000002526"/>
    </source>
</evidence>
<name>Q89KB4_BRADU</name>
<organism evidence="2 3">
    <name type="scientific">Bradyrhizobium diazoefficiens (strain JCM 10833 / BCRC 13528 / IAM 13628 / NBRC 14792 / USDA 110)</name>
    <dbReference type="NCBI Taxonomy" id="224911"/>
    <lineage>
        <taxon>Bacteria</taxon>
        <taxon>Pseudomonadati</taxon>
        <taxon>Pseudomonadota</taxon>
        <taxon>Alphaproteobacteria</taxon>
        <taxon>Hyphomicrobiales</taxon>
        <taxon>Nitrobacteraceae</taxon>
        <taxon>Bradyrhizobium</taxon>
    </lineage>
</organism>
<dbReference type="SUPFAM" id="SSF56091">
    <property type="entry name" value="DNA ligase/mRNA capping enzyme, catalytic domain"/>
    <property type="match status" value="1"/>
</dbReference>
<protein>
    <submittedName>
        <fullName evidence="2">Blr4993 protein</fullName>
    </submittedName>
</protein>
<sequence length="159" mass="18242">MTIPFACTARSSSAWPPPPRRCLMAPTEIKDDAYRLRVERNGKTARLFTRNGHDRTTRFFWIVQAALKNREQQFVIDGGAVVHGVDGVSDFNAQHSRWHDNEVQLYAFDVLALGGEDLRQLPPSLRKAMWSHIFHGPGYSWHSRHHTHANVRLVPLNHL</sequence>
<accession>Q89KB4</accession>
<dbReference type="GO" id="GO:0005524">
    <property type="term" value="F:ATP binding"/>
    <property type="evidence" value="ECO:0007669"/>
    <property type="project" value="InterPro"/>
</dbReference>
<dbReference type="InParanoid" id="Q89KB4"/>
<keyword evidence="3" id="KW-1185">Reference proteome</keyword>
<dbReference type="AlphaFoldDB" id="Q89KB4"/>